<keyword evidence="10" id="KW-1185">Reference proteome</keyword>
<dbReference type="Proteomes" id="UP001564626">
    <property type="component" value="Unassembled WGS sequence"/>
</dbReference>
<feature type="transmembrane region" description="Helical" evidence="8">
    <location>
        <begin position="328"/>
        <end position="350"/>
    </location>
</feature>
<feature type="transmembrane region" description="Helical" evidence="8">
    <location>
        <begin position="281"/>
        <end position="308"/>
    </location>
</feature>
<evidence type="ECO:0000256" key="7">
    <source>
        <dbReference type="ARBA" id="ARBA00023136"/>
    </source>
</evidence>
<dbReference type="EMBL" id="JBGEHV010000008">
    <property type="protein sequence ID" value="MEY8039115.1"/>
    <property type="molecule type" value="Genomic_DNA"/>
</dbReference>
<dbReference type="RefSeq" id="WP_345363506.1">
    <property type="nucleotide sequence ID" value="NZ_BAABII010000010.1"/>
</dbReference>
<feature type="transmembrane region" description="Helical" evidence="8">
    <location>
        <begin position="209"/>
        <end position="231"/>
    </location>
</feature>
<evidence type="ECO:0000256" key="8">
    <source>
        <dbReference type="SAM" id="Phobius"/>
    </source>
</evidence>
<evidence type="ECO:0000256" key="6">
    <source>
        <dbReference type="ARBA" id="ARBA00022989"/>
    </source>
</evidence>
<protein>
    <submittedName>
        <fullName evidence="9">BCCT family transporter</fullName>
    </submittedName>
</protein>
<feature type="transmembrane region" description="Helical" evidence="8">
    <location>
        <begin position="362"/>
        <end position="388"/>
    </location>
</feature>
<comment type="subcellular location">
    <subcellularLocation>
        <location evidence="1">Cell membrane</location>
        <topology evidence="1">Multi-pass membrane protein</topology>
    </subcellularLocation>
</comment>
<keyword evidence="6 8" id="KW-1133">Transmembrane helix</keyword>
<organism evidence="9 10">
    <name type="scientific">Saccharopolyspora cebuensis</name>
    <dbReference type="NCBI Taxonomy" id="418759"/>
    <lineage>
        <taxon>Bacteria</taxon>
        <taxon>Bacillati</taxon>
        <taxon>Actinomycetota</taxon>
        <taxon>Actinomycetes</taxon>
        <taxon>Pseudonocardiales</taxon>
        <taxon>Pseudonocardiaceae</taxon>
        <taxon>Saccharopolyspora</taxon>
    </lineage>
</organism>
<comment type="similarity">
    <text evidence="2">Belongs to the BCCT transporter (TC 2.A.15) family.</text>
</comment>
<reference evidence="9 10" key="1">
    <citation type="submission" date="2024-08" db="EMBL/GenBank/DDBJ databases">
        <title>Genome mining of Saccharopolyspora cebuensis PGLac3 from Nigerian medicinal plant.</title>
        <authorList>
            <person name="Ezeobiora C.E."/>
            <person name="Igbokwe N.H."/>
            <person name="Amin D.H."/>
            <person name="Mendie U.E."/>
        </authorList>
    </citation>
    <scope>NUCLEOTIDE SEQUENCE [LARGE SCALE GENOMIC DNA]</scope>
    <source>
        <strain evidence="9 10">PGLac3</strain>
    </source>
</reference>
<feature type="transmembrane region" description="Helical" evidence="8">
    <location>
        <begin position="161"/>
        <end position="180"/>
    </location>
</feature>
<dbReference type="InterPro" id="IPR000060">
    <property type="entry name" value="BCCT_transptr"/>
</dbReference>
<keyword evidence="3" id="KW-0813">Transport</keyword>
<feature type="transmembrane region" description="Helical" evidence="8">
    <location>
        <begin position="459"/>
        <end position="478"/>
    </location>
</feature>
<evidence type="ECO:0000256" key="2">
    <source>
        <dbReference type="ARBA" id="ARBA00005658"/>
    </source>
</evidence>
<feature type="transmembrane region" description="Helical" evidence="8">
    <location>
        <begin position="251"/>
        <end position="269"/>
    </location>
</feature>
<evidence type="ECO:0000256" key="4">
    <source>
        <dbReference type="ARBA" id="ARBA00022475"/>
    </source>
</evidence>
<sequence>MPSTTYEPPDTAAQSRQKSSGARTNLAVSLISGGLLVAFVVAAVVAPTATGDAVTAAFTASADLFGPYWQVLLLATFLVAVVLGASRLGRVRLGGVDARPEFGTFKWIAMIMTTLLAAGGVFWAAAEPVFHFADLPPAYSDVAPGSAEAVTVALAQSFSHWGFLAWAVLGTLGAIVMLRAQDKGLPLRPRTLLDPVFGERIQHHWGGTVVDVISIIAVVAGTVGPVGFLGLQVSYGMSQMFGTPDTFPVQLLIIVGLTAIAAISVATGLEKGIQTLSRFNIWLAVAVVAAILVVGSASFVVDGFLTGFARYVEDFAPLSLYRGDNDWLGSWTVFFFGWFIGYAPLMSIFVARISRGRTVRQLVGYVAVVAPVATALWFTVLGGTGVMLEQRTPGSVSGPLNEAGLPAAVVAITQQLPWGGVLGIALLVLTTTFVATTTDSMSLAISTSATNGGEPPRKARVFWSMMIGAAACALISVGDSGVDALQSFIVVTAVPVGFVILPSLWSAPKVLRDMAAEQEIGR</sequence>
<evidence type="ECO:0000256" key="1">
    <source>
        <dbReference type="ARBA" id="ARBA00004651"/>
    </source>
</evidence>
<evidence type="ECO:0000256" key="3">
    <source>
        <dbReference type="ARBA" id="ARBA00022448"/>
    </source>
</evidence>
<feature type="transmembrane region" description="Helical" evidence="8">
    <location>
        <begin position="107"/>
        <end position="126"/>
    </location>
</feature>
<keyword evidence="7 8" id="KW-0472">Membrane</keyword>
<evidence type="ECO:0000313" key="9">
    <source>
        <dbReference type="EMBL" id="MEY8039115.1"/>
    </source>
</evidence>
<dbReference type="PANTHER" id="PTHR30047:SF7">
    <property type="entry name" value="HIGH-AFFINITY CHOLINE TRANSPORT PROTEIN"/>
    <property type="match status" value="1"/>
</dbReference>
<dbReference type="PANTHER" id="PTHR30047">
    <property type="entry name" value="HIGH-AFFINITY CHOLINE TRANSPORT PROTEIN-RELATED"/>
    <property type="match status" value="1"/>
</dbReference>
<accession>A0ABV4CDE6</accession>
<gene>
    <name evidence="9" type="ORF">AB8O55_06870</name>
</gene>
<evidence type="ECO:0000256" key="5">
    <source>
        <dbReference type="ARBA" id="ARBA00022692"/>
    </source>
</evidence>
<comment type="caution">
    <text evidence="9">The sequence shown here is derived from an EMBL/GenBank/DDBJ whole genome shotgun (WGS) entry which is preliminary data.</text>
</comment>
<feature type="transmembrane region" description="Helical" evidence="8">
    <location>
        <begin position="26"/>
        <end position="48"/>
    </location>
</feature>
<dbReference type="Pfam" id="PF02028">
    <property type="entry name" value="BCCT"/>
    <property type="match status" value="1"/>
</dbReference>
<keyword evidence="5 8" id="KW-0812">Transmembrane</keyword>
<keyword evidence="4" id="KW-1003">Cell membrane</keyword>
<name>A0ABV4CDE6_9PSEU</name>
<feature type="transmembrane region" description="Helical" evidence="8">
    <location>
        <begin position="416"/>
        <end position="438"/>
    </location>
</feature>
<feature type="transmembrane region" description="Helical" evidence="8">
    <location>
        <begin position="484"/>
        <end position="505"/>
    </location>
</feature>
<evidence type="ECO:0000313" key="10">
    <source>
        <dbReference type="Proteomes" id="UP001564626"/>
    </source>
</evidence>
<feature type="transmembrane region" description="Helical" evidence="8">
    <location>
        <begin position="68"/>
        <end position="86"/>
    </location>
</feature>
<proteinExistence type="inferred from homology"/>